<evidence type="ECO:0000313" key="2">
    <source>
        <dbReference type="Proteomes" id="UP000061468"/>
    </source>
</evidence>
<protein>
    <submittedName>
        <fullName evidence="1">CopG family transcriptional regulator</fullName>
    </submittedName>
</protein>
<dbReference type="SUPFAM" id="SSF47598">
    <property type="entry name" value="Ribbon-helix-helix"/>
    <property type="match status" value="1"/>
</dbReference>
<organism evidence="1 2">
    <name type="scientific">Alteromonas mediterranea</name>
    <dbReference type="NCBI Taxonomy" id="314275"/>
    <lineage>
        <taxon>Bacteria</taxon>
        <taxon>Pseudomonadati</taxon>
        <taxon>Pseudomonadota</taxon>
        <taxon>Gammaproteobacteria</taxon>
        <taxon>Alteromonadales</taxon>
        <taxon>Alteromonadaceae</taxon>
        <taxon>Alteromonas/Salinimonas group</taxon>
        <taxon>Alteromonas</taxon>
    </lineage>
</organism>
<sequence length="81" mass="9427">MKAKNFEENFESGDEILQHLDLSKAKRPMQKQKRINVDIPEWMVDSLDREAGRVGVTRQSIIKVWLAERLEQSQSLERASS</sequence>
<dbReference type="InterPro" id="IPR010985">
    <property type="entry name" value="Ribbon_hlx_hlx"/>
</dbReference>
<gene>
    <name evidence="1" type="ORF">AV942_02725</name>
</gene>
<dbReference type="AlphaFoldDB" id="A0AAC9ACC8"/>
<dbReference type="GO" id="GO:0006355">
    <property type="term" value="P:regulation of DNA-templated transcription"/>
    <property type="evidence" value="ECO:0007669"/>
    <property type="project" value="InterPro"/>
</dbReference>
<evidence type="ECO:0000313" key="1">
    <source>
        <dbReference type="EMBL" id="AMJ77301.1"/>
    </source>
</evidence>
<accession>A0AAC9ACC8</accession>
<dbReference type="Proteomes" id="UP000061468">
    <property type="component" value="Chromosome"/>
</dbReference>
<dbReference type="EMBL" id="CP013928">
    <property type="protein sequence ID" value="AMJ77301.1"/>
    <property type="molecule type" value="Genomic_DNA"/>
</dbReference>
<reference evidence="1 2" key="1">
    <citation type="submission" date="2015-12" db="EMBL/GenBank/DDBJ databases">
        <title>Intraspecies pangenome expansion in the marine bacterium Alteromonas.</title>
        <authorList>
            <person name="Lopez-Perez M."/>
            <person name="Rodriguez-Valera F."/>
        </authorList>
    </citation>
    <scope>NUCLEOTIDE SEQUENCE [LARGE SCALE GENOMIC DNA]</scope>
    <source>
        <strain evidence="1 2">UM8</strain>
    </source>
</reference>
<proteinExistence type="predicted"/>
<dbReference type="NCBIfam" id="NF047399">
    <property type="entry name" value="BrnA_antitoxin_add"/>
    <property type="match status" value="1"/>
</dbReference>
<name>A0AAC9ACC8_9ALTE</name>
<dbReference type="RefSeq" id="WP_015066143.1">
    <property type="nucleotide sequence ID" value="NZ_CP013928.1"/>
</dbReference>